<keyword evidence="3" id="KW-1185">Reference proteome</keyword>
<feature type="domain" description="SiaC family regulatory phosphoprotein" evidence="1">
    <location>
        <begin position="23"/>
        <end position="136"/>
    </location>
</feature>
<dbReference type="eggNOG" id="ENOG5032WCB">
    <property type="taxonomic scope" value="Bacteria"/>
</dbReference>
<evidence type="ECO:0000313" key="3">
    <source>
        <dbReference type="Proteomes" id="UP000004095"/>
    </source>
</evidence>
<evidence type="ECO:0000313" key="2">
    <source>
        <dbReference type="EMBL" id="EAY27926.1"/>
    </source>
</evidence>
<dbReference type="OrthoDB" id="5297629at2"/>
<dbReference type="AlphaFoldDB" id="A1ZNN7"/>
<dbReference type="Proteomes" id="UP000004095">
    <property type="component" value="Unassembled WGS sequence"/>
</dbReference>
<dbReference type="RefSeq" id="WP_002698564.1">
    <property type="nucleotide sequence ID" value="NZ_AAWS01000019.1"/>
</dbReference>
<dbReference type="Pfam" id="PF09345">
    <property type="entry name" value="SiaC"/>
    <property type="match status" value="1"/>
</dbReference>
<evidence type="ECO:0000259" key="1">
    <source>
        <dbReference type="Pfam" id="PF09345"/>
    </source>
</evidence>
<proteinExistence type="predicted"/>
<gene>
    <name evidence="2" type="ORF">M23134_02583</name>
</gene>
<organism evidence="2 3">
    <name type="scientific">Microscilla marina ATCC 23134</name>
    <dbReference type="NCBI Taxonomy" id="313606"/>
    <lineage>
        <taxon>Bacteria</taxon>
        <taxon>Pseudomonadati</taxon>
        <taxon>Bacteroidota</taxon>
        <taxon>Cytophagia</taxon>
        <taxon>Cytophagales</taxon>
        <taxon>Microscillaceae</taxon>
        <taxon>Microscilla</taxon>
    </lineage>
</organism>
<name>A1ZNN7_MICM2</name>
<reference evidence="2 3" key="1">
    <citation type="submission" date="2007-01" db="EMBL/GenBank/DDBJ databases">
        <authorList>
            <person name="Haygood M."/>
            <person name="Podell S."/>
            <person name="Anderson C."/>
            <person name="Hopkinson B."/>
            <person name="Roe K."/>
            <person name="Barbeau K."/>
            <person name="Gaasterland T."/>
            <person name="Ferriera S."/>
            <person name="Johnson J."/>
            <person name="Kravitz S."/>
            <person name="Beeson K."/>
            <person name="Sutton G."/>
            <person name="Rogers Y.-H."/>
            <person name="Friedman R."/>
            <person name="Frazier M."/>
            <person name="Venter J.C."/>
        </authorList>
    </citation>
    <scope>NUCLEOTIDE SEQUENCE [LARGE SCALE GENOMIC DNA]</scope>
    <source>
        <strain evidence="2 3">ATCC 23134</strain>
    </source>
</reference>
<dbReference type="InterPro" id="IPR018530">
    <property type="entry name" value="SiaC"/>
</dbReference>
<sequence>MSNQPNPELTPPNIIIKGSKKFDITPSVNFNGQTGICKISGESHHQNDRDFYLPLVQWIRNYAKTGRPLEFNFKFIYFSTASSKQILLLIEALKQYEQAGGVVTVNWYYPEDDEEILEEAEDYIHATNLKMNLISY</sequence>
<protein>
    <recommendedName>
        <fullName evidence="1">SiaC family regulatory phosphoprotein domain-containing protein</fullName>
    </recommendedName>
</protein>
<comment type="caution">
    <text evidence="2">The sequence shown here is derived from an EMBL/GenBank/DDBJ whole genome shotgun (WGS) entry which is preliminary data.</text>
</comment>
<dbReference type="EMBL" id="AAWS01000019">
    <property type="protein sequence ID" value="EAY27926.1"/>
    <property type="molecule type" value="Genomic_DNA"/>
</dbReference>
<accession>A1ZNN7</accession>